<feature type="transmembrane region" description="Helical" evidence="7">
    <location>
        <begin position="176"/>
        <end position="194"/>
    </location>
</feature>
<reference evidence="9 10" key="1">
    <citation type="submission" date="2019-06" db="EMBL/GenBank/DDBJ databases">
        <title>Genomic insights into carbon and energy metabolism of Deferribacter autotrophicus revealed new metabolic traits in the phylum Deferribacteres.</title>
        <authorList>
            <person name="Slobodkin A.I."/>
            <person name="Slobodkina G.B."/>
            <person name="Allioux M."/>
            <person name="Alain K."/>
            <person name="Jebbar M."/>
            <person name="Shadrin V."/>
            <person name="Kublanov I.V."/>
            <person name="Toshchakov S.V."/>
            <person name="Bonch-Osmolovskaya E.A."/>
        </authorList>
    </citation>
    <scope>NUCLEOTIDE SEQUENCE [LARGE SCALE GENOMIC DNA]</scope>
    <source>
        <strain evidence="9 10">SL50</strain>
    </source>
</reference>
<dbReference type="OrthoDB" id="9791874at2"/>
<proteinExistence type="inferred from homology"/>
<evidence type="ECO:0000313" key="9">
    <source>
        <dbReference type="EMBL" id="KAA0258374.1"/>
    </source>
</evidence>
<dbReference type="EMBL" id="VFJB01000004">
    <property type="protein sequence ID" value="KAA0258374.1"/>
    <property type="molecule type" value="Genomic_DNA"/>
</dbReference>
<evidence type="ECO:0000256" key="7">
    <source>
        <dbReference type="SAM" id="Phobius"/>
    </source>
</evidence>
<keyword evidence="3" id="KW-1003">Cell membrane</keyword>
<keyword evidence="10" id="KW-1185">Reference proteome</keyword>
<evidence type="ECO:0000259" key="8">
    <source>
        <dbReference type="Pfam" id="PF03458"/>
    </source>
</evidence>
<dbReference type="Pfam" id="PF03458">
    <property type="entry name" value="Gly_transporter"/>
    <property type="match status" value="2"/>
</dbReference>
<dbReference type="AlphaFoldDB" id="A0A5A8F4S9"/>
<dbReference type="Proteomes" id="UP000322876">
    <property type="component" value="Unassembled WGS sequence"/>
</dbReference>
<sequence>MTFPKIIYLFDLVGTAAFAASGAIAGVRKKMDIYGIIFLGVVTAVGGGTLRDIIVGRIPPFIFKDYNYLIISIAVSVLTFYFHHIIERRFKFLLIMDALGLGIFTVIGTSIGLEYNIGIVGSVFLGVMTGTFGGMIRDVLQHEIPLVLQKEIYASACLVGGFFFVIAMRMGVSEGISVFVSVMIVFSIRLLAILKNWNLPRPK</sequence>
<dbReference type="PANTHER" id="PTHR30506">
    <property type="entry name" value="INNER MEMBRANE PROTEIN"/>
    <property type="match status" value="1"/>
</dbReference>
<feature type="transmembrane region" description="Helical" evidence="7">
    <location>
        <begin position="66"/>
        <end position="85"/>
    </location>
</feature>
<evidence type="ECO:0000256" key="5">
    <source>
        <dbReference type="ARBA" id="ARBA00022989"/>
    </source>
</evidence>
<feature type="transmembrane region" description="Helical" evidence="7">
    <location>
        <begin position="92"/>
        <end position="113"/>
    </location>
</feature>
<feature type="transmembrane region" description="Helical" evidence="7">
    <location>
        <begin position="33"/>
        <end position="54"/>
    </location>
</feature>
<keyword evidence="4 7" id="KW-0812">Transmembrane</keyword>
<comment type="subcellular location">
    <subcellularLocation>
        <location evidence="1">Cell membrane</location>
        <topology evidence="1">Multi-pass membrane protein</topology>
    </subcellularLocation>
</comment>
<name>A0A5A8F4S9_9BACT</name>
<evidence type="ECO:0000256" key="3">
    <source>
        <dbReference type="ARBA" id="ARBA00022475"/>
    </source>
</evidence>
<feature type="transmembrane region" description="Helical" evidence="7">
    <location>
        <begin position="119"/>
        <end position="140"/>
    </location>
</feature>
<comment type="caution">
    <text evidence="9">The sequence shown here is derived from an EMBL/GenBank/DDBJ whole genome shotgun (WGS) entry which is preliminary data.</text>
</comment>
<dbReference type="GO" id="GO:0005886">
    <property type="term" value="C:plasma membrane"/>
    <property type="evidence" value="ECO:0007669"/>
    <property type="project" value="UniProtKB-SubCell"/>
</dbReference>
<keyword evidence="5 7" id="KW-1133">Transmembrane helix</keyword>
<protein>
    <submittedName>
        <fullName evidence="9">Trimeric intracellular cation channel family protein</fullName>
    </submittedName>
</protein>
<keyword evidence="6 7" id="KW-0472">Membrane</keyword>
<feature type="transmembrane region" description="Helical" evidence="7">
    <location>
        <begin position="152"/>
        <end position="170"/>
    </location>
</feature>
<accession>A0A5A8F4S9</accession>
<dbReference type="PANTHER" id="PTHR30506:SF3">
    <property type="entry name" value="UPF0126 INNER MEMBRANE PROTEIN YADS-RELATED"/>
    <property type="match status" value="1"/>
</dbReference>
<evidence type="ECO:0000256" key="4">
    <source>
        <dbReference type="ARBA" id="ARBA00022692"/>
    </source>
</evidence>
<evidence type="ECO:0000256" key="2">
    <source>
        <dbReference type="ARBA" id="ARBA00008193"/>
    </source>
</evidence>
<gene>
    <name evidence="9" type="ORF">FHQ18_04225</name>
</gene>
<dbReference type="InterPro" id="IPR005115">
    <property type="entry name" value="Gly_transporter"/>
</dbReference>
<evidence type="ECO:0000256" key="1">
    <source>
        <dbReference type="ARBA" id="ARBA00004651"/>
    </source>
</evidence>
<feature type="domain" description="Glycine transporter" evidence="8">
    <location>
        <begin position="95"/>
        <end position="167"/>
    </location>
</feature>
<organism evidence="9 10">
    <name type="scientific">Deferribacter autotrophicus</name>
    <dbReference type="NCBI Taxonomy" id="500465"/>
    <lineage>
        <taxon>Bacteria</taxon>
        <taxon>Pseudomonadati</taxon>
        <taxon>Deferribacterota</taxon>
        <taxon>Deferribacteres</taxon>
        <taxon>Deferribacterales</taxon>
        <taxon>Deferribacteraceae</taxon>
        <taxon>Deferribacter</taxon>
    </lineage>
</organism>
<evidence type="ECO:0000313" key="10">
    <source>
        <dbReference type="Proteomes" id="UP000322876"/>
    </source>
</evidence>
<dbReference type="RefSeq" id="WP_149265931.1">
    <property type="nucleotide sequence ID" value="NZ_VFJB01000004.1"/>
</dbReference>
<evidence type="ECO:0000256" key="6">
    <source>
        <dbReference type="ARBA" id="ARBA00023136"/>
    </source>
</evidence>
<feature type="domain" description="Glycine transporter" evidence="8">
    <location>
        <begin position="9"/>
        <end position="84"/>
    </location>
</feature>
<feature type="transmembrane region" description="Helical" evidence="7">
    <location>
        <begin position="6"/>
        <end position="26"/>
    </location>
</feature>
<comment type="similarity">
    <text evidence="2">Belongs to the UPF0126 family.</text>
</comment>